<evidence type="ECO:0008006" key="3">
    <source>
        <dbReference type="Google" id="ProtNLM"/>
    </source>
</evidence>
<organism evidence="1">
    <name type="scientific">Borrelia coriaceae ATCC 43381</name>
    <dbReference type="NCBI Taxonomy" id="1408429"/>
    <lineage>
        <taxon>Bacteria</taxon>
        <taxon>Pseudomonadati</taxon>
        <taxon>Spirochaetota</taxon>
        <taxon>Spirochaetia</taxon>
        <taxon>Spirochaetales</taxon>
        <taxon>Borreliaceae</taxon>
        <taxon>Borrelia</taxon>
    </lineage>
</organism>
<keyword evidence="1" id="KW-0614">Plasmid</keyword>
<dbReference type="AlphaFoldDB" id="W5SWI9"/>
<sequence>MKANLYIKSISTIFITLGFLACNLHRKKSQDDQSLDIRNDICSPLNPKHYKVPRKLKYGLFDDLLILKGDEGKQENYHSKYYVKEYDVNFDLLMTHKFYKIIKPNTVSRGYQHSGKLKKIKLLFPQELMVGPRANNLSELEDHYVECISLCLQFESQNGDIIDIVFRAIRDDIKAFAKSLEEGAEDIKQKFSIELFINKKSASDKGYYFYQTKVHDDSQDFINNESSYQSSDEILRLTNKTGIEKLKKIVNKLSSLEHLRKFITSKHFCEKEIKID</sequence>
<dbReference type="EMBL" id="CP005746">
    <property type="protein sequence ID" value="AHH11058.1"/>
    <property type="molecule type" value="Genomic_DNA"/>
</dbReference>
<geneLocation type="plasmid" evidence="1 2">
    <name>unnamed</name>
</geneLocation>
<reference evidence="1" key="1">
    <citation type="submission" date="2013-04" db="EMBL/GenBank/DDBJ databases">
        <title>Comparative Genomics of Relapsing Fever Spirochetes.</title>
        <authorList>
            <person name="Schwan T.G."/>
            <person name="Raffel S.J."/>
            <person name="Porcella S.F."/>
            <person name="Martens C.A."/>
            <person name="Bruno D.P."/>
            <person name="Ricklefs S.M."/>
            <person name="Barbian K.B."/>
        </authorList>
    </citation>
    <scope>NUCLEOTIDE SEQUENCE</scope>
    <source>
        <strain evidence="1">Co53</strain>
        <plasmid evidence="1">unnamed</plasmid>
    </source>
</reference>
<keyword evidence="2" id="KW-1185">Reference proteome</keyword>
<gene>
    <name evidence="1" type="ORF">BCO_0900019</name>
</gene>
<name>W5SWI9_9SPIR</name>
<dbReference type="PROSITE" id="PS51257">
    <property type="entry name" value="PROKAR_LIPOPROTEIN"/>
    <property type="match status" value="1"/>
</dbReference>
<accession>W5SWI9</accession>
<dbReference type="RefSeq" id="WP_025408416.1">
    <property type="nucleotide sequence ID" value="NZ_CP005746.1"/>
</dbReference>
<proteinExistence type="predicted"/>
<evidence type="ECO:0000313" key="2">
    <source>
        <dbReference type="Proteomes" id="UP000019330"/>
    </source>
</evidence>
<protein>
    <recommendedName>
        <fullName evidence="3">Lipoprotein</fullName>
    </recommendedName>
</protein>
<dbReference type="HOGENOM" id="CLU_982341_0_0_12"/>
<evidence type="ECO:0000313" key="1">
    <source>
        <dbReference type="EMBL" id="AHH11058.1"/>
    </source>
</evidence>
<dbReference type="Proteomes" id="UP000019330">
    <property type="component" value="Plasmid unnamed"/>
</dbReference>